<dbReference type="InParanoid" id="A0A6C2YSM2"/>
<name>A0A6C2YSM2_9BACT</name>
<dbReference type="EMBL" id="LR593887">
    <property type="protein sequence ID" value="VTS06036.1"/>
    <property type="molecule type" value="Genomic_DNA"/>
</dbReference>
<dbReference type="Proteomes" id="UP000464378">
    <property type="component" value="Chromosome"/>
</dbReference>
<protein>
    <submittedName>
        <fullName evidence="1">Uncharacterized protein</fullName>
    </submittedName>
</protein>
<gene>
    <name evidence="1" type="ORF">GMBLW1_48560</name>
</gene>
<sequence length="89" mass="9951">MESELRLTHLAMRTAVPSDYAARDINVQGVSTSDYTSKTLARLEILQIFQQLNSPKTCRICHPISRSLPRSLPGRILKLRACIPACDIV</sequence>
<proteinExistence type="predicted"/>
<evidence type="ECO:0000313" key="2">
    <source>
        <dbReference type="Proteomes" id="UP000464378"/>
    </source>
</evidence>
<dbReference type="KEGG" id="tim:GMBLW1_48560"/>
<dbReference type="EMBL" id="LR586016">
    <property type="protein sequence ID" value="VIP04337.1"/>
    <property type="molecule type" value="Genomic_DNA"/>
</dbReference>
<reference evidence="1" key="1">
    <citation type="submission" date="2019-04" db="EMBL/GenBank/DDBJ databases">
        <authorList>
            <consortium name="Science for Life Laboratories"/>
        </authorList>
    </citation>
    <scope>NUCLEOTIDE SEQUENCE</scope>
    <source>
        <strain evidence="1">MBLW1</strain>
    </source>
</reference>
<accession>A0A6C2YSM2</accession>
<evidence type="ECO:0000313" key="1">
    <source>
        <dbReference type="EMBL" id="VIP04337.1"/>
    </source>
</evidence>
<keyword evidence="2" id="KW-1185">Reference proteome</keyword>
<organism evidence="1">
    <name type="scientific">Tuwongella immobilis</name>
    <dbReference type="NCBI Taxonomy" id="692036"/>
    <lineage>
        <taxon>Bacteria</taxon>
        <taxon>Pseudomonadati</taxon>
        <taxon>Planctomycetota</taxon>
        <taxon>Planctomycetia</taxon>
        <taxon>Gemmatales</taxon>
        <taxon>Gemmataceae</taxon>
        <taxon>Tuwongella</taxon>
    </lineage>
</organism>
<dbReference type="AlphaFoldDB" id="A0A6C2YSM2"/>